<sequence>MDMELEWTLTNFLQRRRGVKVMRRSEEIEEY</sequence>
<dbReference type="Proteomes" id="UP001164929">
    <property type="component" value="Chromosome 5"/>
</dbReference>
<gene>
    <name evidence="1" type="ORF">NC653_014803</name>
</gene>
<evidence type="ECO:0000313" key="2">
    <source>
        <dbReference type="Proteomes" id="UP001164929"/>
    </source>
</evidence>
<name>A0AAD6QZG2_9ROSI</name>
<keyword evidence="2" id="KW-1185">Reference proteome</keyword>
<evidence type="ECO:0000313" key="1">
    <source>
        <dbReference type="EMBL" id="KAJ6998752.1"/>
    </source>
</evidence>
<accession>A0AAD6QZG2</accession>
<organism evidence="1 2">
    <name type="scientific">Populus alba x Populus x berolinensis</name>
    <dbReference type="NCBI Taxonomy" id="444605"/>
    <lineage>
        <taxon>Eukaryota</taxon>
        <taxon>Viridiplantae</taxon>
        <taxon>Streptophyta</taxon>
        <taxon>Embryophyta</taxon>
        <taxon>Tracheophyta</taxon>
        <taxon>Spermatophyta</taxon>
        <taxon>Magnoliopsida</taxon>
        <taxon>eudicotyledons</taxon>
        <taxon>Gunneridae</taxon>
        <taxon>Pentapetalae</taxon>
        <taxon>rosids</taxon>
        <taxon>fabids</taxon>
        <taxon>Malpighiales</taxon>
        <taxon>Salicaceae</taxon>
        <taxon>Saliceae</taxon>
        <taxon>Populus</taxon>
    </lineage>
</organism>
<comment type="caution">
    <text evidence="1">The sequence shown here is derived from an EMBL/GenBank/DDBJ whole genome shotgun (WGS) entry which is preliminary data.</text>
</comment>
<dbReference type="AlphaFoldDB" id="A0AAD6QZG2"/>
<reference evidence="1" key="1">
    <citation type="journal article" date="2023" name="Mol. Ecol. Resour.">
        <title>Chromosome-level genome assembly of a triploid poplar Populus alba 'Berolinensis'.</title>
        <authorList>
            <person name="Chen S."/>
            <person name="Yu Y."/>
            <person name="Wang X."/>
            <person name="Wang S."/>
            <person name="Zhang T."/>
            <person name="Zhou Y."/>
            <person name="He R."/>
            <person name="Meng N."/>
            <person name="Wang Y."/>
            <person name="Liu W."/>
            <person name="Liu Z."/>
            <person name="Liu J."/>
            <person name="Guo Q."/>
            <person name="Huang H."/>
            <person name="Sederoff R.R."/>
            <person name="Wang G."/>
            <person name="Qu G."/>
            <person name="Chen S."/>
        </authorList>
    </citation>
    <scope>NUCLEOTIDE SEQUENCE</scope>
    <source>
        <strain evidence="1">SC-2020</strain>
    </source>
</reference>
<dbReference type="EMBL" id="JAQIZT010000005">
    <property type="protein sequence ID" value="KAJ6998752.1"/>
    <property type="molecule type" value="Genomic_DNA"/>
</dbReference>
<proteinExistence type="predicted"/>
<protein>
    <submittedName>
        <fullName evidence="1">Uncharacterized protein</fullName>
    </submittedName>
</protein>